<dbReference type="Proteomes" id="UP001596395">
    <property type="component" value="Unassembled WGS sequence"/>
</dbReference>
<protein>
    <submittedName>
        <fullName evidence="1">Uncharacterized protein</fullName>
    </submittedName>
</protein>
<reference evidence="1 2" key="1">
    <citation type="journal article" date="2019" name="Int. J. Syst. Evol. Microbiol.">
        <title>The Global Catalogue of Microorganisms (GCM) 10K type strain sequencing project: providing services to taxonomists for standard genome sequencing and annotation.</title>
        <authorList>
            <consortium name="The Broad Institute Genomics Platform"/>
            <consortium name="The Broad Institute Genome Sequencing Center for Infectious Disease"/>
            <person name="Wu L."/>
            <person name="Ma J."/>
        </authorList>
    </citation>
    <scope>NUCLEOTIDE SEQUENCE [LARGE SCALE GENOMIC DNA]</scope>
    <source>
        <strain evidence="1 2">GX26</strain>
    </source>
</reference>
<gene>
    <name evidence="1" type="ORF">ACFQGB_18955</name>
</gene>
<dbReference type="AlphaFoldDB" id="A0ABD5VHS7"/>
<name>A0ABD5VHS7_9EURY</name>
<dbReference type="RefSeq" id="WP_336351887.1">
    <property type="nucleotide sequence ID" value="NZ_JAZAQL010000004.1"/>
</dbReference>
<accession>A0ABD5VHS7</accession>
<evidence type="ECO:0000313" key="1">
    <source>
        <dbReference type="EMBL" id="MFC6954949.1"/>
    </source>
</evidence>
<keyword evidence="2" id="KW-1185">Reference proteome</keyword>
<comment type="caution">
    <text evidence="1">The sequence shown here is derived from an EMBL/GenBank/DDBJ whole genome shotgun (WGS) entry which is preliminary data.</text>
</comment>
<sequence>MNEDTNLFVWQWLTASVRHTETGTRHDVGPLIRADFEALVADVDG</sequence>
<organism evidence="1 2">
    <name type="scientific">Halorubellus litoreus</name>
    <dbReference type="NCBI Taxonomy" id="755308"/>
    <lineage>
        <taxon>Archaea</taxon>
        <taxon>Methanobacteriati</taxon>
        <taxon>Methanobacteriota</taxon>
        <taxon>Stenosarchaea group</taxon>
        <taxon>Halobacteria</taxon>
        <taxon>Halobacteriales</taxon>
        <taxon>Halorubellaceae</taxon>
        <taxon>Halorubellus</taxon>
    </lineage>
</organism>
<proteinExistence type="predicted"/>
<evidence type="ECO:0000313" key="2">
    <source>
        <dbReference type="Proteomes" id="UP001596395"/>
    </source>
</evidence>
<dbReference type="EMBL" id="JBHSXN010000004">
    <property type="protein sequence ID" value="MFC6954949.1"/>
    <property type="molecule type" value="Genomic_DNA"/>
</dbReference>